<dbReference type="Gene3D" id="3.90.70.10">
    <property type="entry name" value="Cysteine proteinases"/>
    <property type="match status" value="1"/>
</dbReference>
<evidence type="ECO:0000256" key="1">
    <source>
        <dbReference type="ARBA" id="ARBA00008455"/>
    </source>
</evidence>
<dbReference type="InterPro" id="IPR025660">
    <property type="entry name" value="Pept_his_AS"/>
</dbReference>
<dbReference type="CDD" id="cd02248">
    <property type="entry name" value="Peptidase_C1A"/>
    <property type="match status" value="1"/>
</dbReference>
<dbReference type="PANTHER" id="PTHR12411">
    <property type="entry name" value="CYSTEINE PROTEASE FAMILY C1-RELATED"/>
    <property type="match status" value="1"/>
</dbReference>
<evidence type="ECO:0000256" key="7">
    <source>
        <dbReference type="SAM" id="SignalP"/>
    </source>
</evidence>
<dbReference type="EMBL" id="OU963896">
    <property type="protein sequence ID" value="CAH0405068.1"/>
    <property type="molecule type" value="Genomic_DNA"/>
</dbReference>
<keyword evidence="4" id="KW-0788">Thiol protease</keyword>
<keyword evidence="5" id="KW-0865">Zymogen</keyword>
<evidence type="ECO:0000313" key="10">
    <source>
        <dbReference type="EMBL" id="CAH0405068.1"/>
    </source>
</evidence>
<feature type="chain" id="PRO_5046963418" evidence="7">
    <location>
        <begin position="24"/>
        <end position="334"/>
    </location>
</feature>
<dbReference type="PROSITE" id="PS00639">
    <property type="entry name" value="THIOL_PROTEASE_HIS"/>
    <property type="match status" value="1"/>
</dbReference>
<dbReference type="SMART" id="SM00848">
    <property type="entry name" value="Inhibitor_I29"/>
    <property type="match status" value="1"/>
</dbReference>
<evidence type="ECO:0000256" key="2">
    <source>
        <dbReference type="ARBA" id="ARBA00022670"/>
    </source>
</evidence>
<comment type="similarity">
    <text evidence="1">Belongs to the peptidase C1 family.</text>
</comment>
<evidence type="ECO:0000256" key="3">
    <source>
        <dbReference type="ARBA" id="ARBA00022801"/>
    </source>
</evidence>
<dbReference type="InterPro" id="IPR038765">
    <property type="entry name" value="Papain-like_cys_pep_sf"/>
</dbReference>
<dbReference type="PROSITE" id="PS00139">
    <property type="entry name" value="THIOL_PROTEASE_CYS"/>
    <property type="match status" value="1"/>
</dbReference>
<protein>
    <submittedName>
        <fullName evidence="10">Uncharacterized protein</fullName>
    </submittedName>
</protein>
<dbReference type="Proteomes" id="UP001153292">
    <property type="component" value="Chromosome 3"/>
</dbReference>
<sequence>MISVHKIFLIFVVLCSLGELVLSAPQPVFYNIEDAGNLFQEFMVNFNKQYATLEEKQRRLQVFTKNLEIINRKNADENESAVFGVNQFSDLSDEEFKAIYLNYLPSEKSPCSQISTNYSGILLPDNLDWRQKNVVTRVKSQESCGACWAFAAVGNIESMNAIKNGQLLEFSEQQLVDCTSDKFDCRHGGRADTGIMKVIEAGGIMGEDDYPYENQKGQCRFQSSQVKATVTNCYVFSFQNEDEIKQALFENGPIAMALNGEGLKNYQNGVYKQCFGDVDHAVLLVGYGEDPSDGPYWLIKNSWGVTFGDQGYAKLLRNQNTCNMMGGTFSTAAM</sequence>
<evidence type="ECO:0000259" key="8">
    <source>
        <dbReference type="SMART" id="SM00645"/>
    </source>
</evidence>
<keyword evidence="7" id="KW-0732">Signal</keyword>
<organism evidence="10 11">
    <name type="scientific">Chilo suppressalis</name>
    <name type="common">Asiatic rice borer moth</name>
    <dbReference type="NCBI Taxonomy" id="168631"/>
    <lineage>
        <taxon>Eukaryota</taxon>
        <taxon>Metazoa</taxon>
        <taxon>Ecdysozoa</taxon>
        <taxon>Arthropoda</taxon>
        <taxon>Hexapoda</taxon>
        <taxon>Insecta</taxon>
        <taxon>Pterygota</taxon>
        <taxon>Neoptera</taxon>
        <taxon>Endopterygota</taxon>
        <taxon>Lepidoptera</taxon>
        <taxon>Glossata</taxon>
        <taxon>Ditrysia</taxon>
        <taxon>Pyraloidea</taxon>
        <taxon>Crambidae</taxon>
        <taxon>Crambinae</taxon>
        <taxon>Chilo</taxon>
    </lineage>
</organism>
<name>A0ABN8B6L6_CHISP</name>
<dbReference type="InterPro" id="IPR039417">
    <property type="entry name" value="Peptidase_C1A_papain-like"/>
</dbReference>
<reference evidence="10" key="1">
    <citation type="submission" date="2021-12" db="EMBL/GenBank/DDBJ databases">
        <authorList>
            <person name="King R."/>
        </authorList>
    </citation>
    <scope>NUCLEOTIDE SEQUENCE</scope>
</reference>
<feature type="domain" description="Peptidase C1A papain C-terminal" evidence="8">
    <location>
        <begin position="123"/>
        <end position="332"/>
    </location>
</feature>
<dbReference type="InterPro" id="IPR013128">
    <property type="entry name" value="Peptidase_C1A"/>
</dbReference>
<feature type="domain" description="Cathepsin propeptide inhibitor" evidence="9">
    <location>
        <begin position="39"/>
        <end position="96"/>
    </location>
</feature>
<evidence type="ECO:0000259" key="9">
    <source>
        <dbReference type="SMART" id="SM00848"/>
    </source>
</evidence>
<dbReference type="Pfam" id="PF00112">
    <property type="entry name" value="Peptidase_C1"/>
    <property type="match status" value="1"/>
</dbReference>
<evidence type="ECO:0000313" key="11">
    <source>
        <dbReference type="Proteomes" id="UP001153292"/>
    </source>
</evidence>
<keyword evidence="3" id="KW-0378">Hydrolase</keyword>
<dbReference type="SUPFAM" id="SSF54001">
    <property type="entry name" value="Cysteine proteinases"/>
    <property type="match status" value="1"/>
</dbReference>
<evidence type="ECO:0000256" key="5">
    <source>
        <dbReference type="ARBA" id="ARBA00023145"/>
    </source>
</evidence>
<gene>
    <name evidence="10" type="ORF">CHILSU_LOCUS8419</name>
</gene>
<keyword evidence="6" id="KW-1015">Disulfide bond</keyword>
<dbReference type="InterPro" id="IPR000668">
    <property type="entry name" value="Peptidase_C1A_C"/>
</dbReference>
<feature type="signal peptide" evidence="7">
    <location>
        <begin position="1"/>
        <end position="23"/>
    </location>
</feature>
<dbReference type="InterPro" id="IPR000169">
    <property type="entry name" value="Pept_cys_AS"/>
</dbReference>
<evidence type="ECO:0000256" key="6">
    <source>
        <dbReference type="ARBA" id="ARBA00023157"/>
    </source>
</evidence>
<keyword evidence="11" id="KW-1185">Reference proteome</keyword>
<keyword evidence="2" id="KW-0645">Protease</keyword>
<proteinExistence type="inferred from homology"/>
<evidence type="ECO:0000256" key="4">
    <source>
        <dbReference type="ARBA" id="ARBA00022807"/>
    </source>
</evidence>
<dbReference type="Pfam" id="PF08246">
    <property type="entry name" value="Inhibitor_I29"/>
    <property type="match status" value="1"/>
</dbReference>
<accession>A0ABN8B6L6</accession>
<dbReference type="PRINTS" id="PR00705">
    <property type="entry name" value="PAPAIN"/>
</dbReference>
<dbReference type="InterPro" id="IPR013201">
    <property type="entry name" value="Prot_inhib_I29"/>
</dbReference>
<dbReference type="SMART" id="SM00645">
    <property type="entry name" value="Pept_C1"/>
    <property type="match status" value="1"/>
</dbReference>